<proteinExistence type="predicted"/>
<keyword evidence="3" id="KW-1185">Reference proteome</keyword>
<evidence type="ECO:0000256" key="1">
    <source>
        <dbReference type="SAM" id="SignalP"/>
    </source>
</evidence>
<dbReference type="Proteomes" id="UP001207918">
    <property type="component" value="Unassembled WGS sequence"/>
</dbReference>
<reference evidence="2 3" key="1">
    <citation type="submission" date="2021-03" db="EMBL/GenBank/DDBJ databases">
        <title>Aliifodinibius sp. nov., a new bacterium isolated from saline soil.</title>
        <authorList>
            <person name="Galisteo C."/>
            <person name="De La Haba R."/>
            <person name="Sanchez-Porro C."/>
            <person name="Ventosa A."/>
        </authorList>
    </citation>
    <scope>NUCLEOTIDE SEQUENCE [LARGE SCALE GENOMIC DNA]</scope>
    <source>
        <strain evidence="2 3">1BSP15-2V2</strain>
    </source>
</reference>
<evidence type="ECO:0000313" key="3">
    <source>
        <dbReference type="Proteomes" id="UP001207918"/>
    </source>
</evidence>
<feature type="signal peptide" evidence="1">
    <location>
        <begin position="1"/>
        <end position="27"/>
    </location>
</feature>
<keyword evidence="1" id="KW-0732">Signal</keyword>
<comment type="caution">
    <text evidence="2">The sequence shown here is derived from an EMBL/GenBank/DDBJ whole genome shotgun (WGS) entry which is preliminary data.</text>
</comment>
<feature type="chain" id="PRO_5047255067" description="LTXXQ motif family protein" evidence="1">
    <location>
        <begin position="28"/>
        <end position="122"/>
    </location>
</feature>
<evidence type="ECO:0000313" key="2">
    <source>
        <dbReference type="EMBL" id="MCW9705283.1"/>
    </source>
</evidence>
<protein>
    <recommendedName>
        <fullName evidence="4">LTXXQ motif family protein</fullName>
    </recommendedName>
</protein>
<gene>
    <name evidence="2" type="ORF">J6I44_00390</name>
</gene>
<accession>A0ABT3PHM5</accession>
<name>A0ABT3PHM5_9BACT</name>
<dbReference type="RefSeq" id="WP_265763946.1">
    <property type="nucleotide sequence ID" value="NZ_JAGGJA010000001.1"/>
</dbReference>
<sequence>MKKIKRTLSFLLIMLALNVGVAFGQLADVPTPERQAQRMSNVMAERLDLSEEQKQKVLDLNVRLAKKEKELLENEDLGFFDRVEKMKELTRARAQKLEGILNEQQFQKFNALNNRIRNTGNN</sequence>
<organism evidence="2 3">
    <name type="scientific">Fodinibius salsisoli</name>
    <dbReference type="NCBI Taxonomy" id="2820877"/>
    <lineage>
        <taxon>Bacteria</taxon>
        <taxon>Pseudomonadati</taxon>
        <taxon>Balneolota</taxon>
        <taxon>Balneolia</taxon>
        <taxon>Balneolales</taxon>
        <taxon>Balneolaceae</taxon>
        <taxon>Fodinibius</taxon>
    </lineage>
</organism>
<evidence type="ECO:0008006" key="4">
    <source>
        <dbReference type="Google" id="ProtNLM"/>
    </source>
</evidence>
<dbReference type="EMBL" id="JAGGJA010000001">
    <property type="protein sequence ID" value="MCW9705283.1"/>
    <property type="molecule type" value="Genomic_DNA"/>
</dbReference>